<feature type="transmembrane region" description="Helical" evidence="1">
    <location>
        <begin position="7"/>
        <end position="27"/>
    </location>
</feature>
<evidence type="ECO:0000313" key="3">
    <source>
        <dbReference type="Proteomes" id="UP000005714"/>
    </source>
</evidence>
<accession>D4YQY0</accession>
<gene>
    <name evidence="2" type="ORF">HMPREF0183_2340</name>
</gene>
<evidence type="ECO:0008006" key="4">
    <source>
        <dbReference type="Google" id="ProtNLM"/>
    </source>
</evidence>
<feature type="transmembrane region" description="Helical" evidence="1">
    <location>
        <begin position="68"/>
        <end position="84"/>
    </location>
</feature>
<name>D4YQY0_9MICO</name>
<protein>
    <recommendedName>
        <fullName evidence="4">Integral membrane protein</fullName>
    </recommendedName>
</protein>
<keyword evidence="1" id="KW-1133">Transmembrane helix</keyword>
<dbReference type="EMBL" id="ADNU01000085">
    <property type="protein sequence ID" value="EFG46371.1"/>
    <property type="molecule type" value="Genomic_DNA"/>
</dbReference>
<proteinExistence type="predicted"/>
<dbReference type="AlphaFoldDB" id="D4YQY0"/>
<feature type="transmembrane region" description="Helical" evidence="1">
    <location>
        <begin position="39"/>
        <end position="56"/>
    </location>
</feature>
<sequence length="122" mass="12966">MGNMEILRSILLILHLVGMAIIVGGYFTYMRSPRVEAGMLHASFLQLVTGLALVGIQEAMGGANHMKIGIKLVLAILVTVFAFIGNRKQKAHDQADGPQPSATMAHLTGVFAILAVIVAVTL</sequence>
<feature type="transmembrane region" description="Helical" evidence="1">
    <location>
        <begin position="104"/>
        <end position="121"/>
    </location>
</feature>
<dbReference type="eggNOG" id="ENOG5032ZIA">
    <property type="taxonomic scope" value="Bacteria"/>
</dbReference>
<evidence type="ECO:0000256" key="1">
    <source>
        <dbReference type="SAM" id="Phobius"/>
    </source>
</evidence>
<organism evidence="2 3">
    <name type="scientific">Brevibacterium mcbrellneri ATCC 49030</name>
    <dbReference type="NCBI Taxonomy" id="585530"/>
    <lineage>
        <taxon>Bacteria</taxon>
        <taxon>Bacillati</taxon>
        <taxon>Actinomycetota</taxon>
        <taxon>Actinomycetes</taxon>
        <taxon>Micrococcales</taxon>
        <taxon>Brevibacteriaceae</taxon>
        <taxon>Brevibacterium</taxon>
    </lineage>
</organism>
<comment type="caution">
    <text evidence="2">The sequence shown here is derived from an EMBL/GenBank/DDBJ whole genome shotgun (WGS) entry which is preliminary data.</text>
</comment>
<keyword evidence="1" id="KW-0812">Transmembrane</keyword>
<reference evidence="2 3" key="1">
    <citation type="submission" date="2010-04" db="EMBL/GenBank/DDBJ databases">
        <authorList>
            <person name="Qin X."/>
            <person name="Bachman B."/>
            <person name="Battles P."/>
            <person name="Bell A."/>
            <person name="Bess C."/>
            <person name="Bickham C."/>
            <person name="Chaboub L."/>
            <person name="Chen D."/>
            <person name="Coyle M."/>
            <person name="Deiros D.R."/>
            <person name="Dinh H."/>
            <person name="Forbes L."/>
            <person name="Fowler G."/>
            <person name="Francisco L."/>
            <person name="Fu Q."/>
            <person name="Gubbala S."/>
            <person name="Hale W."/>
            <person name="Han Y."/>
            <person name="Hemphill L."/>
            <person name="Highlander S.K."/>
            <person name="Hirani K."/>
            <person name="Hogues M."/>
            <person name="Jackson L."/>
            <person name="Jakkamsetti A."/>
            <person name="Javaid M."/>
            <person name="Jiang H."/>
            <person name="Korchina V."/>
            <person name="Kovar C."/>
            <person name="Lara F."/>
            <person name="Lee S."/>
            <person name="Mata R."/>
            <person name="Mathew T."/>
            <person name="Moen C."/>
            <person name="Morales K."/>
            <person name="Munidasa M."/>
            <person name="Nazareth L."/>
            <person name="Ngo R."/>
            <person name="Nguyen L."/>
            <person name="Okwuonu G."/>
            <person name="Ongeri F."/>
            <person name="Patil S."/>
            <person name="Petrosino J."/>
            <person name="Pham C."/>
            <person name="Pham P."/>
            <person name="Pu L.-L."/>
            <person name="Puazo M."/>
            <person name="Raj R."/>
            <person name="Reid J."/>
            <person name="Rouhana J."/>
            <person name="Saada N."/>
            <person name="Shang Y."/>
            <person name="Simmons D."/>
            <person name="Thornton R."/>
            <person name="Warren J."/>
            <person name="Weissenberger G."/>
            <person name="Zhang J."/>
            <person name="Zhang L."/>
            <person name="Zhou C."/>
            <person name="Zhu D."/>
            <person name="Muzny D."/>
            <person name="Worley K."/>
            <person name="Gibbs R."/>
        </authorList>
    </citation>
    <scope>NUCLEOTIDE SEQUENCE [LARGE SCALE GENOMIC DNA]</scope>
    <source>
        <strain evidence="2 3">ATCC 49030</strain>
    </source>
</reference>
<dbReference type="STRING" id="585530.HMPREF0183_2340"/>
<keyword evidence="1" id="KW-0472">Membrane</keyword>
<dbReference type="Proteomes" id="UP000005714">
    <property type="component" value="Unassembled WGS sequence"/>
</dbReference>
<evidence type="ECO:0000313" key="2">
    <source>
        <dbReference type="EMBL" id="EFG46371.1"/>
    </source>
</evidence>
<keyword evidence="3" id="KW-1185">Reference proteome</keyword>